<dbReference type="PANTHER" id="PTHR42703:SF1">
    <property type="entry name" value="NA(+)_H(+) ANTIPORTER SUBUNIT D1"/>
    <property type="match status" value="1"/>
</dbReference>
<reference evidence="11" key="1">
    <citation type="submission" date="2016-10" db="EMBL/GenBank/DDBJ databases">
        <authorList>
            <person name="Varghese N."/>
            <person name="Submissions S."/>
        </authorList>
    </citation>
    <scope>NUCLEOTIDE SEQUENCE [LARGE SCALE GENOMIC DNA]</scope>
    <source>
        <strain evidence="11">DSM 24213</strain>
    </source>
</reference>
<sequence>MNWTSLLPPAIVLSSLLPGLLIFSLAEHQERLRVTLNLAGVTIKLLLVGLMLWGVSQGMQFRFELPLVPGGSLLLSGDALALQFVSLSSLLWLTTTLYAIGYLQRSPLRSRFFGYFSLCVSATVGLALAGNLLTFLLFYELLTLATFPLVVHRGTPEALRAGRVYLAYTLGGGSLLLFGVALLHALGGSPEFVPGGYLAAQMGTQQPLLAVALVLMVAGLGVKAALLPLHGWLPQAMVAPAPVSALLHAVAVVKAGAFGIIRVVYDVYGVEQVEALGLHLPLLALAAMTIIYGSVRALQQQELKKRLAFSTVSQVSYITLGVALLGPLAAVGALVHLVHQGLMKVTLFYCAGNFAETLGVHRVREMDGIGRRMPLSMAAFTLGALGMIGVPPIAGFISKWYLGLGALESGHDWVLLVLVGSGLLNAAYFLPLLWRGWFARAPGQWPDEQPLGTGRPGLGETHWMLLWPTLLTAALALLVGILAGSGLSPLAWSQLIVNREFGL</sequence>
<evidence type="ECO:0000256" key="4">
    <source>
        <dbReference type="ARBA" id="ARBA00022692"/>
    </source>
</evidence>
<feature type="transmembrane region" description="Helical" evidence="8">
    <location>
        <begin position="6"/>
        <end position="26"/>
    </location>
</feature>
<feature type="transmembrane region" description="Helical" evidence="8">
    <location>
        <begin position="413"/>
        <end position="434"/>
    </location>
</feature>
<evidence type="ECO:0000259" key="9">
    <source>
        <dbReference type="Pfam" id="PF00361"/>
    </source>
</evidence>
<comment type="similarity">
    <text evidence="2">Belongs to the CPA3 antiporters (TC 2.A.63) subunit D family.</text>
</comment>
<comment type="subcellular location">
    <subcellularLocation>
        <location evidence="1">Cell membrane</location>
        <topology evidence="1">Multi-pass membrane protein</topology>
    </subcellularLocation>
    <subcellularLocation>
        <location evidence="7">Membrane</location>
        <topology evidence="7">Multi-pass membrane protein</topology>
    </subcellularLocation>
</comment>
<evidence type="ECO:0000256" key="2">
    <source>
        <dbReference type="ARBA" id="ARBA00005346"/>
    </source>
</evidence>
<proteinExistence type="inferred from homology"/>
<evidence type="ECO:0000256" key="6">
    <source>
        <dbReference type="ARBA" id="ARBA00023136"/>
    </source>
</evidence>
<dbReference type="STRING" id="1720063.SAMN05216217_11653"/>
<evidence type="ECO:0000256" key="7">
    <source>
        <dbReference type="RuleBase" id="RU000320"/>
    </source>
</evidence>
<gene>
    <name evidence="10" type="ORF">SAMN05216217_11653</name>
</gene>
<feature type="transmembrane region" description="Helical" evidence="8">
    <location>
        <begin position="79"/>
        <end position="100"/>
    </location>
</feature>
<dbReference type="GO" id="GO:0005886">
    <property type="term" value="C:plasma membrane"/>
    <property type="evidence" value="ECO:0007669"/>
    <property type="project" value="UniProtKB-SubCell"/>
</dbReference>
<dbReference type="EMBL" id="FOUI01000016">
    <property type="protein sequence ID" value="SFM80936.1"/>
    <property type="molecule type" value="Genomic_DNA"/>
</dbReference>
<dbReference type="RefSeq" id="WP_093478147.1">
    <property type="nucleotide sequence ID" value="NZ_FOUI01000016.1"/>
</dbReference>
<evidence type="ECO:0000256" key="3">
    <source>
        <dbReference type="ARBA" id="ARBA00022475"/>
    </source>
</evidence>
<name>A0A1I4TVT6_9GAMM</name>
<dbReference type="PRINTS" id="PR01434">
    <property type="entry name" value="NADHDHGNASE5"/>
</dbReference>
<keyword evidence="5 8" id="KW-1133">Transmembrane helix</keyword>
<dbReference type="Proteomes" id="UP000243629">
    <property type="component" value="Unassembled WGS sequence"/>
</dbReference>
<feature type="transmembrane region" description="Helical" evidence="8">
    <location>
        <begin position="164"/>
        <end position="187"/>
    </location>
</feature>
<evidence type="ECO:0000313" key="10">
    <source>
        <dbReference type="EMBL" id="SFM80936.1"/>
    </source>
</evidence>
<keyword evidence="6 8" id="KW-0472">Membrane</keyword>
<keyword evidence="11" id="KW-1185">Reference proteome</keyword>
<feature type="transmembrane region" description="Helical" evidence="8">
    <location>
        <begin position="375"/>
        <end position="401"/>
    </location>
</feature>
<feature type="transmembrane region" description="Helical" evidence="8">
    <location>
        <begin position="207"/>
        <end position="233"/>
    </location>
</feature>
<feature type="transmembrane region" description="Helical" evidence="8">
    <location>
        <begin position="465"/>
        <end position="487"/>
    </location>
</feature>
<feature type="transmembrane region" description="Helical" evidence="8">
    <location>
        <begin position="38"/>
        <end position="59"/>
    </location>
</feature>
<dbReference type="InterPro" id="IPR050586">
    <property type="entry name" value="CPA3_Na-H_Antiporter_D"/>
</dbReference>
<evidence type="ECO:0000256" key="5">
    <source>
        <dbReference type="ARBA" id="ARBA00022989"/>
    </source>
</evidence>
<feature type="transmembrane region" description="Helical" evidence="8">
    <location>
        <begin position="277"/>
        <end position="295"/>
    </location>
</feature>
<feature type="domain" description="NADH:quinone oxidoreductase/Mrp antiporter transmembrane" evidence="9">
    <location>
        <begin position="129"/>
        <end position="421"/>
    </location>
</feature>
<feature type="transmembrane region" description="Helical" evidence="8">
    <location>
        <begin position="245"/>
        <end position="265"/>
    </location>
</feature>
<feature type="transmembrane region" description="Helical" evidence="8">
    <location>
        <begin position="112"/>
        <end position="129"/>
    </location>
</feature>
<dbReference type="AlphaFoldDB" id="A0A1I4TVT6"/>
<evidence type="ECO:0000256" key="1">
    <source>
        <dbReference type="ARBA" id="ARBA00004651"/>
    </source>
</evidence>
<protein>
    <submittedName>
        <fullName evidence="10">Multicomponent Na+:H+ antiporter subunit D</fullName>
    </submittedName>
</protein>
<keyword evidence="4 7" id="KW-0812">Transmembrane</keyword>
<evidence type="ECO:0000313" key="11">
    <source>
        <dbReference type="Proteomes" id="UP000243629"/>
    </source>
</evidence>
<organism evidence="10 11">
    <name type="scientific">Halopseudomonas yangmingensis</name>
    <dbReference type="NCBI Taxonomy" id="1720063"/>
    <lineage>
        <taxon>Bacteria</taxon>
        <taxon>Pseudomonadati</taxon>
        <taxon>Pseudomonadota</taxon>
        <taxon>Gammaproteobacteria</taxon>
        <taxon>Pseudomonadales</taxon>
        <taxon>Pseudomonadaceae</taxon>
        <taxon>Halopseudomonas</taxon>
    </lineage>
</organism>
<accession>A0A1I4TVT6</accession>
<keyword evidence="3" id="KW-1003">Cell membrane</keyword>
<evidence type="ECO:0000256" key="8">
    <source>
        <dbReference type="SAM" id="Phobius"/>
    </source>
</evidence>
<dbReference type="OrthoDB" id="9768329at2"/>
<dbReference type="PANTHER" id="PTHR42703">
    <property type="entry name" value="NADH DEHYDROGENASE"/>
    <property type="match status" value="1"/>
</dbReference>
<feature type="transmembrane region" description="Helical" evidence="8">
    <location>
        <begin position="315"/>
        <end position="339"/>
    </location>
</feature>
<dbReference type="InterPro" id="IPR001750">
    <property type="entry name" value="ND/Mrp_TM"/>
</dbReference>
<dbReference type="Pfam" id="PF00361">
    <property type="entry name" value="Proton_antipo_M"/>
    <property type="match status" value="1"/>
</dbReference>